<dbReference type="AlphaFoldDB" id="A0A238ZWG9"/>
<accession>A0A238ZWG9</accession>
<dbReference type="RefSeq" id="WP_089333688.1">
    <property type="nucleotide sequence ID" value="NZ_FZNS01000010.1"/>
</dbReference>
<gene>
    <name evidence="1" type="ORF">SAMN06269173_1106</name>
</gene>
<evidence type="ECO:0000313" key="2">
    <source>
        <dbReference type="Proteomes" id="UP000198310"/>
    </source>
</evidence>
<proteinExistence type="predicted"/>
<name>A0A238ZWG9_9BACT</name>
<reference evidence="2" key="1">
    <citation type="submission" date="2017-06" db="EMBL/GenBank/DDBJ databases">
        <authorList>
            <person name="Varghese N."/>
            <person name="Submissions S."/>
        </authorList>
    </citation>
    <scope>NUCLEOTIDE SEQUENCE [LARGE SCALE GENOMIC DNA]</scope>
    <source>
        <strain evidence="2">DSM 28041</strain>
    </source>
</reference>
<protein>
    <submittedName>
        <fullName evidence="1">Uncharacterized protein</fullName>
    </submittedName>
</protein>
<organism evidence="1 2">
    <name type="scientific">Hymenobacter mucosus</name>
    <dbReference type="NCBI Taxonomy" id="1411120"/>
    <lineage>
        <taxon>Bacteria</taxon>
        <taxon>Pseudomonadati</taxon>
        <taxon>Bacteroidota</taxon>
        <taxon>Cytophagia</taxon>
        <taxon>Cytophagales</taxon>
        <taxon>Hymenobacteraceae</taxon>
        <taxon>Hymenobacter</taxon>
    </lineage>
</organism>
<keyword evidence="2" id="KW-1185">Reference proteome</keyword>
<sequence length="102" mass="11378">MAYETTLSNRPKKDAHYKRVYKKMEDSWASMKLLAGGVPIRLGAGPRDREACLHYFTEGSGMLVYAWLDGAAWGVQPVIYHVQGTAITGPSSPLPRKRNRKA</sequence>
<evidence type="ECO:0000313" key="1">
    <source>
        <dbReference type="EMBL" id="SNR87238.1"/>
    </source>
</evidence>
<dbReference type="EMBL" id="FZNS01000010">
    <property type="protein sequence ID" value="SNR87238.1"/>
    <property type="molecule type" value="Genomic_DNA"/>
</dbReference>
<dbReference type="Proteomes" id="UP000198310">
    <property type="component" value="Unassembled WGS sequence"/>
</dbReference>